<dbReference type="InterPro" id="IPR005913">
    <property type="entry name" value="dTDP_dehydrorham_reduct"/>
</dbReference>
<evidence type="ECO:0000313" key="5">
    <source>
        <dbReference type="Proteomes" id="UP000295132"/>
    </source>
</evidence>
<reference evidence="4 5" key="1">
    <citation type="submission" date="2019-03" db="EMBL/GenBank/DDBJ databases">
        <title>Bacillus niacini sp. nov. a Nicotinate-Metabolizing Mesophile Isolated from Soil.</title>
        <authorList>
            <person name="Zhang G."/>
        </authorList>
    </citation>
    <scope>NUCLEOTIDE SEQUENCE [LARGE SCALE GENOMIC DNA]</scope>
    <source>
        <strain evidence="4 5">WN066</strain>
    </source>
</reference>
<organism evidence="4 5">
    <name type="scientific">Bacillus salipaludis</name>
    <dbReference type="NCBI Taxonomy" id="2547811"/>
    <lineage>
        <taxon>Bacteria</taxon>
        <taxon>Bacillati</taxon>
        <taxon>Bacillota</taxon>
        <taxon>Bacilli</taxon>
        <taxon>Bacillales</taxon>
        <taxon>Bacillaceae</taxon>
        <taxon>Bacillus</taxon>
    </lineage>
</organism>
<evidence type="ECO:0000256" key="1">
    <source>
        <dbReference type="ARBA" id="ARBA00010944"/>
    </source>
</evidence>
<keyword evidence="2" id="KW-0560">Oxidoreductase</keyword>
<evidence type="ECO:0000313" key="4">
    <source>
        <dbReference type="EMBL" id="TDK64118.1"/>
    </source>
</evidence>
<dbReference type="AlphaFoldDB" id="A0A4R5VZU8"/>
<dbReference type="RefSeq" id="WP_133333058.1">
    <property type="nucleotide sequence ID" value="NZ_SMYO01000002.1"/>
</dbReference>
<dbReference type="InterPro" id="IPR029903">
    <property type="entry name" value="RmlD-like-bd"/>
</dbReference>
<dbReference type="Proteomes" id="UP000295132">
    <property type="component" value="Unassembled WGS sequence"/>
</dbReference>
<comment type="function">
    <text evidence="2">Catalyzes the reduction of dTDP-6-deoxy-L-lyxo-4-hexulose to yield dTDP-L-rhamnose.</text>
</comment>
<sequence length="272" mass="31330">MEKVLILGASGLVGRALTDELRDGFDVYGTYSTTLPSLPDGKQFQLEVKQTDKLKEIIRAIKPGIVISCLRGDYDHQLMFHKELAEELRNENGRLYFFSTTNVFDGDYTRPYTETDLPFSQSEYGSFKIECEKMLKEILVERANIIRIPAIWGKDSPRYNAIKESIKSQKMIDVYSNLVCNNLLDIQLAKQLRFIMENKLKGIFHLGSVDRMTQGQFYEQITSKLELDLSLLRTHLFQDKADTFYFALKSNRKDMPCSLQSTNMDIISYLLG</sequence>
<dbReference type="Gene3D" id="3.40.50.720">
    <property type="entry name" value="NAD(P)-binding Rossmann-like Domain"/>
    <property type="match status" value="1"/>
</dbReference>
<dbReference type="PANTHER" id="PTHR10491:SF4">
    <property type="entry name" value="METHIONINE ADENOSYLTRANSFERASE 2 SUBUNIT BETA"/>
    <property type="match status" value="1"/>
</dbReference>
<comment type="similarity">
    <text evidence="1 2">Belongs to the dTDP-4-dehydrorhamnose reductase family.</text>
</comment>
<dbReference type="EMBL" id="SMYO01000002">
    <property type="protein sequence ID" value="TDK64118.1"/>
    <property type="molecule type" value="Genomic_DNA"/>
</dbReference>
<dbReference type="EC" id="1.1.1.133" evidence="2"/>
<feature type="domain" description="RmlD-like substrate binding" evidence="3">
    <location>
        <begin position="3"/>
        <end position="229"/>
    </location>
</feature>
<dbReference type="SUPFAM" id="SSF51735">
    <property type="entry name" value="NAD(P)-binding Rossmann-fold domains"/>
    <property type="match status" value="1"/>
</dbReference>
<dbReference type="Gene3D" id="3.90.25.10">
    <property type="entry name" value="UDP-galactose 4-epimerase, domain 1"/>
    <property type="match status" value="1"/>
</dbReference>
<name>A0A4R5VZU8_9BACI</name>
<comment type="pathway">
    <text evidence="2">Carbohydrate biosynthesis; dTDP-L-rhamnose biosynthesis.</text>
</comment>
<dbReference type="InterPro" id="IPR036291">
    <property type="entry name" value="NAD(P)-bd_dom_sf"/>
</dbReference>
<dbReference type="Pfam" id="PF04321">
    <property type="entry name" value="RmlD_sub_bind"/>
    <property type="match status" value="1"/>
</dbReference>
<evidence type="ECO:0000256" key="2">
    <source>
        <dbReference type="RuleBase" id="RU364082"/>
    </source>
</evidence>
<gene>
    <name evidence="4" type="ORF">E2K98_04425</name>
</gene>
<comment type="caution">
    <text evidence="4">The sequence shown here is derived from an EMBL/GenBank/DDBJ whole genome shotgun (WGS) entry which is preliminary data.</text>
</comment>
<dbReference type="GO" id="GO:0019305">
    <property type="term" value="P:dTDP-rhamnose biosynthetic process"/>
    <property type="evidence" value="ECO:0007669"/>
    <property type="project" value="UniProtKB-UniPathway"/>
</dbReference>
<proteinExistence type="inferred from homology"/>
<dbReference type="GO" id="GO:0008831">
    <property type="term" value="F:dTDP-4-dehydrorhamnose reductase activity"/>
    <property type="evidence" value="ECO:0007669"/>
    <property type="project" value="UniProtKB-EC"/>
</dbReference>
<evidence type="ECO:0000259" key="3">
    <source>
        <dbReference type="Pfam" id="PF04321"/>
    </source>
</evidence>
<dbReference type="UniPathway" id="UPA00124"/>
<accession>A0A4R5VZU8</accession>
<protein>
    <recommendedName>
        <fullName evidence="2">dTDP-4-dehydrorhamnose reductase</fullName>
        <ecNumber evidence="2">1.1.1.133</ecNumber>
    </recommendedName>
</protein>
<dbReference type="PANTHER" id="PTHR10491">
    <property type="entry name" value="DTDP-4-DEHYDRORHAMNOSE REDUCTASE"/>
    <property type="match status" value="1"/>
</dbReference>
<keyword evidence="2" id="KW-0521">NADP</keyword>